<feature type="transmembrane region" description="Helical" evidence="13">
    <location>
        <begin position="49"/>
        <end position="70"/>
    </location>
</feature>
<evidence type="ECO:0000256" key="4">
    <source>
        <dbReference type="ARBA" id="ARBA00022475"/>
    </source>
</evidence>
<keyword evidence="8" id="KW-0249">Electron transport</keyword>
<keyword evidence="7" id="KW-0479">Metal-binding</keyword>
<comment type="similarity">
    <text evidence="12">Belongs to the cytochrome b561 family.</text>
</comment>
<dbReference type="PANTHER" id="PTHR30529">
    <property type="entry name" value="CYTOCHROME B561"/>
    <property type="match status" value="1"/>
</dbReference>
<protein>
    <submittedName>
        <fullName evidence="15">Cytochrome B561</fullName>
    </submittedName>
</protein>
<dbReference type="OrthoDB" id="8536275at2"/>
<dbReference type="PANTHER" id="PTHR30529:SF1">
    <property type="entry name" value="CYTOCHROME B561 HOMOLOG 2"/>
    <property type="match status" value="1"/>
</dbReference>
<keyword evidence="16" id="KW-1185">Reference proteome</keyword>
<organism evidence="15 16">
    <name type="scientific">Advenella kashmirensis W13003</name>
    <dbReference type="NCBI Taxonomy" id="1424334"/>
    <lineage>
        <taxon>Bacteria</taxon>
        <taxon>Pseudomonadati</taxon>
        <taxon>Pseudomonadota</taxon>
        <taxon>Betaproteobacteria</taxon>
        <taxon>Burkholderiales</taxon>
        <taxon>Alcaligenaceae</taxon>
    </lineage>
</organism>
<evidence type="ECO:0000256" key="2">
    <source>
        <dbReference type="ARBA" id="ARBA00004651"/>
    </source>
</evidence>
<dbReference type="InterPro" id="IPR052168">
    <property type="entry name" value="Cytochrome_b561_oxidase"/>
</dbReference>
<name>V8QPF1_9BURK</name>
<feature type="domain" description="Cytochrome b561 bacterial/Ni-hydrogenase" evidence="14">
    <location>
        <begin position="9"/>
        <end position="173"/>
    </location>
</feature>
<keyword evidence="6 13" id="KW-0812">Transmembrane</keyword>
<evidence type="ECO:0000256" key="3">
    <source>
        <dbReference type="ARBA" id="ARBA00022448"/>
    </source>
</evidence>
<evidence type="ECO:0000256" key="8">
    <source>
        <dbReference type="ARBA" id="ARBA00022982"/>
    </source>
</evidence>
<evidence type="ECO:0000256" key="7">
    <source>
        <dbReference type="ARBA" id="ARBA00022723"/>
    </source>
</evidence>
<evidence type="ECO:0000256" key="1">
    <source>
        <dbReference type="ARBA" id="ARBA00001970"/>
    </source>
</evidence>
<sequence>MENRSRSGYGAVTKFLHWTMAVLVIWQFLKFFDRINDGEHWVGETLVSWHISIGTLALLLIVLRTCWTLTHRQQRPAHEQKMAFLVNAGHFLLYLSLFLLPVTGILRMVGGGYGVKAFGWQLIEKGDEVSWAASLGSLHSPFAWVLLILVTGHILMAVYHQFVKRDGAFARIV</sequence>
<feature type="transmembrane region" description="Helical" evidence="13">
    <location>
        <begin position="12"/>
        <end position="29"/>
    </location>
</feature>
<dbReference type="GO" id="GO:0022904">
    <property type="term" value="P:respiratory electron transport chain"/>
    <property type="evidence" value="ECO:0007669"/>
    <property type="project" value="InterPro"/>
</dbReference>
<keyword evidence="11 13" id="KW-0472">Membrane</keyword>
<dbReference type="Proteomes" id="UP000018733">
    <property type="component" value="Unassembled WGS sequence"/>
</dbReference>
<dbReference type="RefSeq" id="WP_024005337.1">
    <property type="nucleotide sequence ID" value="NZ_KI650980.1"/>
</dbReference>
<dbReference type="AlphaFoldDB" id="V8QPF1"/>
<dbReference type="GO" id="GO:0020037">
    <property type="term" value="F:heme binding"/>
    <property type="evidence" value="ECO:0007669"/>
    <property type="project" value="TreeGrafter"/>
</dbReference>
<dbReference type="GO" id="GO:0009055">
    <property type="term" value="F:electron transfer activity"/>
    <property type="evidence" value="ECO:0007669"/>
    <property type="project" value="InterPro"/>
</dbReference>
<keyword evidence="3" id="KW-0813">Transport</keyword>
<gene>
    <name evidence="15" type="ORF">W822_11855</name>
</gene>
<dbReference type="SUPFAM" id="SSF81342">
    <property type="entry name" value="Transmembrane di-heme cytochromes"/>
    <property type="match status" value="1"/>
</dbReference>
<evidence type="ECO:0000256" key="12">
    <source>
        <dbReference type="ARBA" id="ARBA00037975"/>
    </source>
</evidence>
<dbReference type="eggNOG" id="COG3038">
    <property type="taxonomic scope" value="Bacteria"/>
</dbReference>
<reference evidence="15 16" key="1">
    <citation type="journal article" date="2014" name="Genome Announc.">
        <title>Draft Genome Sequence of Advenella kashmirensis Strain W13003, a Polycyclic Aromatic Hydrocarbon-Degrading Bacterium.</title>
        <authorList>
            <person name="Wang X."/>
            <person name="Jin D."/>
            <person name="Zhou L."/>
            <person name="Wu L."/>
            <person name="An W."/>
            <person name="Zhao L."/>
        </authorList>
    </citation>
    <scope>NUCLEOTIDE SEQUENCE [LARGE SCALE GENOMIC DNA]</scope>
    <source>
        <strain evidence="15 16">W13003</strain>
    </source>
</reference>
<evidence type="ECO:0000256" key="6">
    <source>
        <dbReference type="ARBA" id="ARBA00022692"/>
    </source>
</evidence>
<dbReference type="GO" id="GO:0005886">
    <property type="term" value="C:plasma membrane"/>
    <property type="evidence" value="ECO:0007669"/>
    <property type="project" value="UniProtKB-SubCell"/>
</dbReference>
<dbReference type="InterPro" id="IPR016174">
    <property type="entry name" value="Di-haem_cyt_TM"/>
</dbReference>
<evidence type="ECO:0000256" key="13">
    <source>
        <dbReference type="SAM" id="Phobius"/>
    </source>
</evidence>
<feature type="transmembrane region" description="Helical" evidence="13">
    <location>
        <begin position="82"/>
        <end position="106"/>
    </location>
</feature>
<dbReference type="GO" id="GO:0046872">
    <property type="term" value="F:metal ion binding"/>
    <property type="evidence" value="ECO:0007669"/>
    <property type="project" value="UniProtKB-KW"/>
</dbReference>
<proteinExistence type="inferred from homology"/>
<feature type="transmembrane region" description="Helical" evidence="13">
    <location>
        <begin position="142"/>
        <end position="162"/>
    </location>
</feature>
<keyword evidence="10" id="KW-0408">Iron</keyword>
<dbReference type="InterPro" id="IPR011577">
    <property type="entry name" value="Cyt_b561_bac/Ni-Hgenase"/>
</dbReference>
<dbReference type="PATRIC" id="fig|1424334.3.peg.2388"/>
<evidence type="ECO:0000256" key="5">
    <source>
        <dbReference type="ARBA" id="ARBA00022617"/>
    </source>
</evidence>
<dbReference type="Pfam" id="PF01292">
    <property type="entry name" value="Ni_hydr_CYTB"/>
    <property type="match status" value="1"/>
</dbReference>
<evidence type="ECO:0000259" key="14">
    <source>
        <dbReference type="Pfam" id="PF01292"/>
    </source>
</evidence>
<evidence type="ECO:0000256" key="10">
    <source>
        <dbReference type="ARBA" id="ARBA00023004"/>
    </source>
</evidence>
<comment type="caution">
    <text evidence="15">The sequence shown here is derived from an EMBL/GenBank/DDBJ whole genome shotgun (WGS) entry which is preliminary data.</text>
</comment>
<evidence type="ECO:0000256" key="11">
    <source>
        <dbReference type="ARBA" id="ARBA00023136"/>
    </source>
</evidence>
<keyword evidence="5" id="KW-0349">Heme</keyword>
<comment type="subcellular location">
    <subcellularLocation>
        <location evidence="2">Cell membrane</location>
        <topology evidence="2">Multi-pass membrane protein</topology>
    </subcellularLocation>
</comment>
<accession>V8QPF1</accession>
<evidence type="ECO:0000256" key="9">
    <source>
        <dbReference type="ARBA" id="ARBA00022989"/>
    </source>
</evidence>
<keyword evidence="9 13" id="KW-1133">Transmembrane helix</keyword>
<dbReference type="HOGENOM" id="CLU_095321_3_1_4"/>
<evidence type="ECO:0000313" key="16">
    <source>
        <dbReference type="Proteomes" id="UP000018733"/>
    </source>
</evidence>
<dbReference type="EMBL" id="AYXT01000010">
    <property type="protein sequence ID" value="ETF01507.1"/>
    <property type="molecule type" value="Genomic_DNA"/>
</dbReference>
<keyword evidence="4" id="KW-1003">Cell membrane</keyword>
<comment type="cofactor">
    <cofactor evidence="1">
        <name>heme b</name>
        <dbReference type="ChEBI" id="CHEBI:60344"/>
    </cofactor>
</comment>
<evidence type="ECO:0000313" key="15">
    <source>
        <dbReference type="EMBL" id="ETF01507.1"/>
    </source>
</evidence>